<dbReference type="PANTHER" id="PTHR12901">
    <property type="entry name" value="SPERM PROTEIN HOMOLOG"/>
    <property type="match status" value="1"/>
</dbReference>
<dbReference type="PANTHER" id="PTHR12901:SF10">
    <property type="entry name" value="COENZYME Q-BINDING PROTEIN COQ10, MITOCHONDRIAL"/>
    <property type="match status" value="1"/>
</dbReference>
<dbReference type="OrthoDB" id="9804759at2"/>
<dbReference type="Proteomes" id="UP000202440">
    <property type="component" value="Chromosome"/>
</dbReference>
<dbReference type="SUPFAM" id="SSF55961">
    <property type="entry name" value="Bet v1-like"/>
    <property type="match status" value="1"/>
</dbReference>
<proteinExistence type="inferred from homology"/>
<dbReference type="RefSeq" id="WP_094058489.1">
    <property type="nucleotide sequence ID" value="NZ_CP022530.1"/>
</dbReference>
<evidence type="ECO:0000313" key="5">
    <source>
        <dbReference type="Proteomes" id="UP000202440"/>
    </source>
</evidence>
<dbReference type="AlphaFoldDB" id="A0A222FFT0"/>
<protein>
    <submittedName>
        <fullName evidence="4">Ubiquinone-binding protein</fullName>
    </submittedName>
</protein>
<keyword evidence="5" id="KW-1185">Reference proteome</keyword>
<feature type="domain" description="Coenzyme Q-binding protein COQ10 START" evidence="3">
    <location>
        <begin position="12"/>
        <end position="134"/>
    </location>
</feature>
<dbReference type="Gene3D" id="3.30.530.20">
    <property type="match status" value="1"/>
</dbReference>
<reference evidence="4 5" key="1">
    <citation type="submission" date="2017-07" db="EMBL/GenBank/DDBJ databases">
        <title>Annotated genome sequence of Bacterioplanes sanyensis isolated from Red Sea.</title>
        <authorList>
            <person name="Rehman Z.U."/>
        </authorList>
    </citation>
    <scope>NUCLEOTIDE SEQUENCE [LARGE SCALE GENOMIC DNA]</scope>
    <source>
        <strain evidence="4 5">NV9</strain>
    </source>
</reference>
<dbReference type="GO" id="GO:0048039">
    <property type="term" value="F:ubiquinone binding"/>
    <property type="evidence" value="ECO:0007669"/>
    <property type="project" value="InterPro"/>
</dbReference>
<evidence type="ECO:0000259" key="3">
    <source>
        <dbReference type="Pfam" id="PF03364"/>
    </source>
</evidence>
<name>A0A222FFT0_9GAMM</name>
<dbReference type="Pfam" id="PF03364">
    <property type="entry name" value="Polyketide_cyc"/>
    <property type="match status" value="1"/>
</dbReference>
<organism evidence="4 5">
    <name type="scientific">Bacterioplanes sanyensis</name>
    <dbReference type="NCBI Taxonomy" id="1249553"/>
    <lineage>
        <taxon>Bacteria</taxon>
        <taxon>Pseudomonadati</taxon>
        <taxon>Pseudomonadota</taxon>
        <taxon>Gammaproteobacteria</taxon>
        <taxon>Oceanospirillales</taxon>
        <taxon>Oceanospirillaceae</taxon>
        <taxon>Bacterioplanes</taxon>
    </lineage>
</organism>
<keyword evidence="4" id="KW-0830">Ubiquinone</keyword>
<comment type="similarity">
    <text evidence="1">Belongs to the ribosome association toxin RatA family.</text>
</comment>
<gene>
    <name evidence="4" type="ORF">CHH28_00580</name>
</gene>
<evidence type="ECO:0000256" key="2">
    <source>
        <dbReference type="ARBA" id="ARBA00022649"/>
    </source>
</evidence>
<dbReference type="InterPro" id="IPR023393">
    <property type="entry name" value="START-like_dom_sf"/>
</dbReference>
<dbReference type="CDD" id="cd07813">
    <property type="entry name" value="COQ10p_like"/>
    <property type="match status" value="1"/>
</dbReference>
<keyword evidence="2" id="KW-1277">Toxin-antitoxin system</keyword>
<accession>A0A222FFT0</accession>
<dbReference type="InterPro" id="IPR044996">
    <property type="entry name" value="COQ10-like"/>
</dbReference>
<sequence>MTTITRSALVMHSAEEMFELVNDVRRYPEFLSGCEHTEVLAEGEDFIEARLTIAKAGFHQSFSTRNDLQRPQRMDMRLVDGPFSHFHGVWLFTPLSEDACKVSLELEFEMANKLAGAAMGAIFKQIANSMVDAFVSRAGDVYG</sequence>
<evidence type="ECO:0000256" key="1">
    <source>
        <dbReference type="ARBA" id="ARBA00008918"/>
    </source>
</evidence>
<dbReference type="InterPro" id="IPR005031">
    <property type="entry name" value="COQ10_START"/>
</dbReference>
<dbReference type="EMBL" id="CP022530">
    <property type="protein sequence ID" value="ASP37271.1"/>
    <property type="molecule type" value="Genomic_DNA"/>
</dbReference>
<dbReference type="GO" id="GO:0045333">
    <property type="term" value="P:cellular respiration"/>
    <property type="evidence" value="ECO:0007669"/>
    <property type="project" value="InterPro"/>
</dbReference>
<evidence type="ECO:0000313" key="4">
    <source>
        <dbReference type="EMBL" id="ASP37271.1"/>
    </source>
</evidence>
<dbReference type="KEGG" id="bsan:CHH28_00580"/>